<reference evidence="9 10" key="1">
    <citation type="submission" date="2015-04" db="EMBL/GenBank/DDBJ databases">
        <authorList>
            <person name="Syromyatnikov M.Y."/>
            <person name="Popov V.N."/>
        </authorList>
    </citation>
    <scope>NUCLEOTIDE SEQUENCE [LARGE SCALE GENOMIC DNA]</scope>
    <source>
        <strain evidence="9">WF-38-12</strain>
    </source>
</reference>
<dbReference type="OMA" id="NGTEHQM"/>
<dbReference type="PROSITE" id="PS50176">
    <property type="entry name" value="ARM_REPEAT"/>
    <property type="match status" value="1"/>
</dbReference>
<feature type="region of interest" description="Disordered" evidence="8">
    <location>
        <begin position="1"/>
        <end position="39"/>
    </location>
</feature>
<dbReference type="InterPro" id="IPR011989">
    <property type="entry name" value="ARM-like"/>
</dbReference>
<evidence type="ECO:0000256" key="4">
    <source>
        <dbReference type="ARBA" id="ARBA00022490"/>
    </source>
</evidence>
<sequence>MASHDYKDEGPEPVTGALGGASADSVVNQSSPDLVSSKKLDLPSADSILSALQGPASVTSTENQEEITPEEEDRMFRALQEVLNQESDAESFDLQKLHDSLETADAAAQRGQRNPRLLGDVASILERLWRTRSKYMPRAVEALANGSREPSWRTAFGQSGVLEFFLQLVATREEVEEQVLFHSLRLIGNSCADTDENREIVVSNNSTLPIIRLILNPGLVHVAIPVIYNICMDFEPAQSQVAANRLGYILLKLISDGAIEGNALLNFAYELVSITAEKEDGIANSPDGTIILIMDLAINKDTTFAQFACLVECLSSYLQNERFQNACVQHGLVEKLLSVLRHSYDINVDQSSSEDVKLLAQTQLKLNQTISDVSAVSTFAEVYPVGSPLFNSLKSWMTESEDQLQICASVILGNLARSDEVCRLMISELNIHQSLIAMLKNKNARGSVLHTALGFLKNLAILEENRGKLGEADIIPTVSRLWTSDTIPQVQLVAVSLIRLVINSSVENISRFLTPLSSDPDSPAHLRTYLSLLLSLLNRTDSTPIKTEIGRTVASICRTLGSRSREGNSEASSLFDRLFDLHEDVARPIDAMITQTEWPVVRSEGWFALALMASHVKGSLAVADRLYNTDVYQLVEDTLEGGNISETDNASIQKAKDRENLVVMIKELLDNDPDTLSEGRKARLKELVSNAVAGSGQPAS</sequence>
<dbReference type="AlphaFoldDB" id="A0A0U1MB44"/>
<evidence type="ECO:0000256" key="1">
    <source>
        <dbReference type="ARBA" id="ARBA00004173"/>
    </source>
</evidence>
<keyword evidence="6" id="KW-0496">Mitochondrion</keyword>
<dbReference type="GO" id="GO:0005085">
    <property type="term" value="F:guanyl-nucleotide exchange factor activity"/>
    <property type="evidence" value="ECO:0007669"/>
    <property type="project" value="InterPro"/>
</dbReference>
<accession>A0A0U1MB44</accession>
<keyword evidence="10" id="KW-1185">Reference proteome</keyword>
<evidence type="ECO:0000256" key="6">
    <source>
        <dbReference type="ARBA" id="ARBA00023128"/>
    </source>
</evidence>
<feature type="compositionally biased region" description="Polar residues" evidence="8">
    <location>
        <begin position="25"/>
        <end position="34"/>
    </location>
</feature>
<name>A0A0U1MB44_TALIS</name>
<evidence type="ECO:0000256" key="5">
    <source>
        <dbReference type="ARBA" id="ARBA00022824"/>
    </source>
</evidence>
<evidence type="ECO:0000256" key="3">
    <source>
        <dbReference type="ARBA" id="ARBA00004514"/>
    </source>
</evidence>
<dbReference type="GO" id="GO:0005739">
    <property type="term" value="C:mitochondrion"/>
    <property type="evidence" value="ECO:0007669"/>
    <property type="project" value="UniProtKB-SubCell"/>
</dbReference>
<evidence type="ECO:0000256" key="7">
    <source>
        <dbReference type="PROSITE-ProRule" id="PRU00259"/>
    </source>
</evidence>
<protein>
    <submittedName>
        <fullName evidence="9">U3 small nucleolar RNA-associated protein 10</fullName>
    </submittedName>
</protein>
<proteinExistence type="predicted"/>
<dbReference type="Proteomes" id="UP000054383">
    <property type="component" value="Unassembled WGS sequence"/>
</dbReference>
<dbReference type="Gene3D" id="1.25.10.10">
    <property type="entry name" value="Leucine-rich Repeat Variant"/>
    <property type="match status" value="2"/>
</dbReference>
<dbReference type="PANTHER" id="PTHR10957">
    <property type="entry name" value="RAP1 GTPASE-GDP DISSOCIATION STIMULATOR 1"/>
    <property type="match status" value="1"/>
</dbReference>
<dbReference type="InterPro" id="IPR040144">
    <property type="entry name" value="RAP1GDS1"/>
</dbReference>
<dbReference type="SUPFAM" id="SSF48371">
    <property type="entry name" value="ARM repeat"/>
    <property type="match status" value="1"/>
</dbReference>
<feature type="repeat" description="ARM" evidence="7">
    <location>
        <begin position="430"/>
        <end position="466"/>
    </location>
</feature>
<evidence type="ECO:0000256" key="2">
    <source>
        <dbReference type="ARBA" id="ARBA00004240"/>
    </source>
</evidence>
<dbReference type="STRING" id="28573.A0A0U1MB44"/>
<keyword evidence="4" id="KW-0963">Cytoplasm</keyword>
<keyword evidence="5" id="KW-0256">Endoplasmic reticulum</keyword>
<evidence type="ECO:0000313" key="10">
    <source>
        <dbReference type="Proteomes" id="UP000054383"/>
    </source>
</evidence>
<evidence type="ECO:0000313" key="9">
    <source>
        <dbReference type="EMBL" id="CRG92759.1"/>
    </source>
</evidence>
<dbReference type="InterPro" id="IPR000225">
    <property type="entry name" value="Armadillo"/>
</dbReference>
<dbReference type="OrthoDB" id="26149at2759"/>
<dbReference type="GO" id="GO:0005783">
    <property type="term" value="C:endoplasmic reticulum"/>
    <property type="evidence" value="ECO:0007669"/>
    <property type="project" value="UniProtKB-SubCell"/>
</dbReference>
<evidence type="ECO:0000256" key="8">
    <source>
        <dbReference type="SAM" id="MobiDB-lite"/>
    </source>
</evidence>
<comment type="subcellular location">
    <subcellularLocation>
        <location evidence="3">Cytoplasm</location>
        <location evidence="3">Cytosol</location>
    </subcellularLocation>
    <subcellularLocation>
        <location evidence="2">Endoplasmic reticulum</location>
    </subcellularLocation>
    <subcellularLocation>
        <location evidence="1">Mitochondrion</location>
    </subcellularLocation>
</comment>
<dbReference type="EMBL" id="CVMT01000016">
    <property type="protein sequence ID" value="CRG92759.1"/>
    <property type="molecule type" value="Genomic_DNA"/>
</dbReference>
<dbReference type="InterPro" id="IPR016024">
    <property type="entry name" value="ARM-type_fold"/>
</dbReference>
<organism evidence="9 10">
    <name type="scientific">Talaromyces islandicus</name>
    <name type="common">Penicillium islandicum</name>
    <dbReference type="NCBI Taxonomy" id="28573"/>
    <lineage>
        <taxon>Eukaryota</taxon>
        <taxon>Fungi</taxon>
        <taxon>Dikarya</taxon>
        <taxon>Ascomycota</taxon>
        <taxon>Pezizomycotina</taxon>
        <taxon>Eurotiomycetes</taxon>
        <taxon>Eurotiomycetidae</taxon>
        <taxon>Eurotiales</taxon>
        <taxon>Trichocomaceae</taxon>
        <taxon>Talaromyces</taxon>
        <taxon>Talaromyces sect. Islandici</taxon>
    </lineage>
</organism>
<feature type="compositionally biased region" description="Basic and acidic residues" evidence="8">
    <location>
        <begin position="1"/>
        <end position="10"/>
    </location>
</feature>
<gene>
    <name evidence="9" type="ORF">PISL3812_09826</name>
</gene>
<dbReference type="GO" id="GO:0005829">
    <property type="term" value="C:cytosol"/>
    <property type="evidence" value="ECO:0007669"/>
    <property type="project" value="UniProtKB-SubCell"/>
</dbReference>